<keyword evidence="8" id="KW-1003">Cell membrane</keyword>
<dbReference type="Gene3D" id="1.10.3810.10">
    <property type="entry name" value="Biosynthetic peptidoglycan transglycosylase-like"/>
    <property type="match status" value="1"/>
</dbReference>
<keyword evidence="9" id="KW-0997">Cell inner membrane</keyword>
<evidence type="ECO:0000256" key="29">
    <source>
        <dbReference type="SAM" id="Phobius"/>
    </source>
</evidence>
<dbReference type="EC" id="2.4.99.28" evidence="25"/>
<dbReference type="InterPro" id="IPR036950">
    <property type="entry name" value="PBP_transglycosylase"/>
</dbReference>
<dbReference type="GO" id="GO:0005886">
    <property type="term" value="C:plasma membrane"/>
    <property type="evidence" value="ECO:0007669"/>
    <property type="project" value="UniProtKB-SubCell"/>
</dbReference>
<feature type="region of interest" description="Disordered" evidence="28">
    <location>
        <begin position="314"/>
        <end position="336"/>
    </location>
</feature>
<evidence type="ECO:0000256" key="9">
    <source>
        <dbReference type="ARBA" id="ARBA00022519"/>
    </source>
</evidence>
<evidence type="ECO:0000259" key="30">
    <source>
        <dbReference type="Pfam" id="PF00905"/>
    </source>
</evidence>
<evidence type="ECO:0000313" key="33">
    <source>
        <dbReference type="EMBL" id="MBA6413943.1"/>
    </source>
</evidence>
<dbReference type="EMBL" id="JACFXU010000017">
    <property type="protein sequence ID" value="MBA6413943.1"/>
    <property type="molecule type" value="Genomic_DNA"/>
</dbReference>
<evidence type="ECO:0000256" key="12">
    <source>
        <dbReference type="ARBA" id="ARBA00022676"/>
    </source>
</evidence>
<dbReference type="SUPFAM" id="SSF56601">
    <property type="entry name" value="beta-lactamase/transpeptidase-like"/>
    <property type="match status" value="1"/>
</dbReference>
<dbReference type="GO" id="GO:0009252">
    <property type="term" value="P:peptidoglycan biosynthetic process"/>
    <property type="evidence" value="ECO:0007669"/>
    <property type="project" value="UniProtKB-UniPathway"/>
</dbReference>
<comment type="similarity">
    <text evidence="5">In the N-terminal section; belongs to the glycosyltransferase 51 family.</text>
</comment>
<dbReference type="GO" id="GO:0009002">
    <property type="term" value="F:serine-type D-Ala-D-Ala carboxypeptidase activity"/>
    <property type="evidence" value="ECO:0007669"/>
    <property type="project" value="UniProtKB-EC"/>
</dbReference>
<keyword evidence="21" id="KW-0046">Antibiotic resistance</keyword>
<dbReference type="Proteomes" id="UP000539350">
    <property type="component" value="Unassembled WGS sequence"/>
</dbReference>
<evidence type="ECO:0000256" key="27">
    <source>
        <dbReference type="ARBA" id="ARBA00060592"/>
    </source>
</evidence>
<evidence type="ECO:0000256" key="15">
    <source>
        <dbReference type="ARBA" id="ARBA00022801"/>
    </source>
</evidence>
<keyword evidence="14 29" id="KW-0812">Transmembrane</keyword>
<dbReference type="GO" id="GO:0071555">
    <property type="term" value="P:cell wall organization"/>
    <property type="evidence" value="ECO:0007669"/>
    <property type="project" value="UniProtKB-KW"/>
</dbReference>
<dbReference type="InterPro" id="IPR001460">
    <property type="entry name" value="PCN-bd_Tpept"/>
</dbReference>
<feature type="domain" description="Glycosyl transferase family 51" evidence="31">
    <location>
        <begin position="55"/>
        <end position="229"/>
    </location>
</feature>
<protein>
    <recommendedName>
        <fullName evidence="7">Penicillin-binding protein 1A</fullName>
        <ecNumber evidence="25">2.4.99.28</ecNumber>
        <ecNumber evidence="6">3.4.16.4</ecNumber>
    </recommendedName>
</protein>
<keyword evidence="34" id="KW-1185">Reference proteome</keyword>
<evidence type="ECO:0000256" key="8">
    <source>
        <dbReference type="ARBA" id="ARBA00022475"/>
    </source>
</evidence>
<keyword evidence="15" id="KW-0378">Hydrolase</keyword>
<dbReference type="InterPro" id="IPR001264">
    <property type="entry name" value="Glyco_trans_51"/>
</dbReference>
<keyword evidence="17" id="KW-0735">Signal-anchor</keyword>
<evidence type="ECO:0000256" key="16">
    <source>
        <dbReference type="ARBA" id="ARBA00022960"/>
    </source>
</evidence>
<evidence type="ECO:0000256" key="21">
    <source>
        <dbReference type="ARBA" id="ARBA00023251"/>
    </source>
</evidence>
<evidence type="ECO:0000256" key="10">
    <source>
        <dbReference type="ARBA" id="ARBA00022645"/>
    </source>
</evidence>
<evidence type="ECO:0000256" key="22">
    <source>
        <dbReference type="ARBA" id="ARBA00023268"/>
    </source>
</evidence>
<comment type="subcellular location">
    <subcellularLocation>
        <location evidence="2">Cell inner membrane</location>
        <topology evidence="2">Single-pass type II membrane protein</topology>
    </subcellularLocation>
</comment>
<keyword evidence="22" id="KW-0511">Multifunctional enzyme</keyword>
<evidence type="ECO:0000256" key="4">
    <source>
        <dbReference type="ARBA" id="ARBA00007090"/>
    </source>
</evidence>
<keyword evidence="11" id="KW-0645">Protease</keyword>
<dbReference type="PANTHER" id="PTHR32282">
    <property type="entry name" value="BINDING PROTEIN TRANSPEPTIDASE, PUTATIVE-RELATED"/>
    <property type="match status" value="1"/>
</dbReference>
<evidence type="ECO:0000256" key="18">
    <source>
        <dbReference type="ARBA" id="ARBA00022984"/>
    </source>
</evidence>
<comment type="similarity">
    <text evidence="4">In the C-terminal section; belongs to the transpeptidase family.</text>
</comment>
<reference evidence="33 34" key="1">
    <citation type="submission" date="2020-07" db="EMBL/GenBank/DDBJ databases">
        <title>Halieaceae bacterium, F7430, whole genome shotgun sequencing project.</title>
        <authorList>
            <person name="Jiang S."/>
            <person name="Liu Z.W."/>
            <person name="Du Z.J."/>
        </authorList>
    </citation>
    <scope>NUCLEOTIDE SEQUENCE [LARGE SCALE GENOMIC DNA]</scope>
    <source>
        <strain evidence="33 34">F7430</strain>
    </source>
</reference>
<evidence type="ECO:0000256" key="28">
    <source>
        <dbReference type="SAM" id="MobiDB-lite"/>
    </source>
</evidence>
<dbReference type="GO" id="GO:0008955">
    <property type="term" value="F:peptidoglycan glycosyltransferase activity"/>
    <property type="evidence" value="ECO:0007669"/>
    <property type="project" value="UniProtKB-EC"/>
</dbReference>
<comment type="pathway">
    <text evidence="3">Cell wall biogenesis; peptidoglycan biosynthesis.</text>
</comment>
<dbReference type="EC" id="3.4.16.4" evidence="6"/>
<dbReference type="FunFam" id="1.10.3810.10:FF:000003">
    <property type="entry name" value="Penicillin-binding protein 1a"/>
    <property type="match status" value="1"/>
</dbReference>
<comment type="catalytic activity">
    <reaction evidence="24">
        <text>Preferential cleavage: (Ac)2-L-Lys-D-Ala-|-D-Ala. Also transpeptidation of peptidyl-alanyl moieties that are N-acyl substituents of D-alanine.</text>
        <dbReference type="EC" id="3.4.16.4"/>
    </reaction>
</comment>
<evidence type="ECO:0000256" key="24">
    <source>
        <dbReference type="ARBA" id="ARBA00034000"/>
    </source>
</evidence>
<evidence type="ECO:0000256" key="25">
    <source>
        <dbReference type="ARBA" id="ARBA00044770"/>
    </source>
</evidence>
<dbReference type="AlphaFoldDB" id="A0A7W2YL11"/>
<accession>A0A7W2YL11</accession>
<dbReference type="UniPathway" id="UPA00219"/>
<dbReference type="GO" id="GO:0008658">
    <property type="term" value="F:penicillin binding"/>
    <property type="evidence" value="ECO:0007669"/>
    <property type="project" value="InterPro"/>
</dbReference>
<evidence type="ECO:0000259" key="31">
    <source>
        <dbReference type="Pfam" id="PF00912"/>
    </source>
</evidence>
<proteinExistence type="inferred from homology"/>
<dbReference type="GO" id="GO:0046677">
    <property type="term" value="P:response to antibiotic"/>
    <property type="evidence" value="ECO:0007669"/>
    <property type="project" value="UniProtKB-KW"/>
</dbReference>
<evidence type="ECO:0000256" key="11">
    <source>
        <dbReference type="ARBA" id="ARBA00022670"/>
    </source>
</evidence>
<comment type="pathway">
    <text evidence="27">Glycan biosynthesis.</text>
</comment>
<dbReference type="InterPro" id="IPR012338">
    <property type="entry name" value="Beta-lactam/transpept-like"/>
</dbReference>
<evidence type="ECO:0000256" key="20">
    <source>
        <dbReference type="ARBA" id="ARBA00023136"/>
    </source>
</evidence>
<keyword evidence="23" id="KW-0961">Cell wall biogenesis/degradation</keyword>
<keyword evidence="19 29" id="KW-1133">Transmembrane helix</keyword>
<dbReference type="InterPro" id="IPR023346">
    <property type="entry name" value="Lysozyme-like_dom_sf"/>
</dbReference>
<comment type="caution">
    <text evidence="33">The sequence shown here is derived from an EMBL/GenBank/DDBJ whole genome shotgun (WGS) entry which is preliminary data.</text>
</comment>
<evidence type="ECO:0000256" key="14">
    <source>
        <dbReference type="ARBA" id="ARBA00022692"/>
    </source>
</evidence>
<dbReference type="InterPro" id="IPR031376">
    <property type="entry name" value="PCB_OB"/>
</dbReference>
<evidence type="ECO:0000256" key="5">
    <source>
        <dbReference type="ARBA" id="ARBA00007739"/>
    </source>
</evidence>
<comment type="catalytic activity">
    <reaction evidence="26">
        <text>[GlcNAc-(1-&gt;4)-Mur2Ac(oyl-L-Ala-gamma-D-Glu-L-Lys-D-Ala-D-Ala)](n)-di-trans,octa-cis-undecaprenyl diphosphate + beta-D-GlcNAc-(1-&gt;4)-Mur2Ac(oyl-L-Ala-gamma-D-Glu-L-Lys-D-Ala-D-Ala)-di-trans,octa-cis-undecaprenyl diphosphate = [GlcNAc-(1-&gt;4)-Mur2Ac(oyl-L-Ala-gamma-D-Glu-L-Lys-D-Ala-D-Ala)](n+1)-di-trans,octa-cis-undecaprenyl diphosphate + di-trans,octa-cis-undecaprenyl diphosphate + H(+)</text>
        <dbReference type="Rhea" id="RHEA:23708"/>
        <dbReference type="Rhea" id="RHEA-COMP:9602"/>
        <dbReference type="Rhea" id="RHEA-COMP:9603"/>
        <dbReference type="ChEBI" id="CHEBI:15378"/>
        <dbReference type="ChEBI" id="CHEBI:58405"/>
        <dbReference type="ChEBI" id="CHEBI:60033"/>
        <dbReference type="ChEBI" id="CHEBI:78435"/>
        <dbReference type="EC" id="2.4.99.28"/>
    </reaction>
</comment>
<evidence type="ECO:0000256" key="3">
    <source>
        <dbReference type="ARBA" id="ARBA00004752"/>
    </source>
</evidence>
<sequence>MKIISFLFRAFVLASLGMVWVLAGVFLHLSPKLPNVETLRDVQLQTPMRVYTQSGDLIGQFGEQKRSPLPFDEIPEQFINALLSAEDDGFFRHQGIDLMGLMRAVSELVLTGQKGSGGSTLTMQVARNYFLTLEQTFLRKFNEILLALEIERSLNKQEIFELYFNRVFLGHRAYGFEAAAQVYYGKSIKELNLAQHAMLAGIPKAPSRNNPISGPEAGKDRRNWILGRMLQLGYINDEAYREASAQPVTAQAHGAQLSFAAHYAAEMARQEMLKRYGMAAYDEGLQVYTTIDSRLQKAAQAALINGLITYDKRHGYRGPERQLPPNTDDQDNPEASHESWLRALTDTPIVAGLSPAIVSAVGEDSVDILLKDGSSAQILWQNGLRQANPYLTENSRGRAPQSPEEVLAVGDLIRSKQDEEGAWHLAQVPAVQGALVSLNPDNGAIVSLVGGMGFEDSKFNRATQAQRQPGSNFKPFLYSAALEGGFTAASLINDAPVVVEDSSLEGMWRPENDGGRFYGPTRLRWALTKSRNLVSIRLLQQLGVNQLLDYIGRFGFDPSQYSPNLSLALGTQTVTPLQLAGAYAVLANGGYSVEPYLIQRIEDLNGKTIFEARPATVCRDCSAEVAPPAITEELSMEEILNQQEPAEAPLPRAERVMDERVNFIINSILQDVITQGTGRRALALKRKDLGGKTGTTNGPMDAWFAGFNRDVVTTTWVGFDEYTPLGRREFGGTAALPIWIEYMEQALKDSPDLPRPLPPGIVRVRIDPDSGLLAQPGQAGAIFEYFREEKVPAFGGSGQSGTGIRDTDDLIRDIF</sequence>
<dbReference type="SUPFAM" id="SSF53955">
    <property type="entry name" value="Lysozyme-like"/>
    <property type="match status" value="1"/>
</dbReference>
<keyword evidence="13" id="KW-0808">Transferase</keyword>
<feature type="domain" description="Penicillin-binding protein transpeptidase" evidence="30">
    <location>
        <begin position="433"/>
        <end position="708"/>
    </location>
</feature>
<feature type="transmembrane region" description="Helical" evidence="29">
    <location>
        <begin position="7"/>
        <end position="29"/>
    </location>
</feature>
<dbReference type="Pfam" id="PF00905">
    <property type="entry name" value="Transpeptidase"/>
    <property type="match status" value="1"/>
</dbReference>
<evidence type="ECO:0000256" key="13">
    <source>
        <dbReference type="ARBA" id="ARBA00022679"/>
    </source>
</evidence>
<keyword evidence="20 29" id="KW-0472">Membrane</keyword>
<dbReference type="NCBIfam" id="TIGR02074">
    <property type="entry name" value="PBP_1a_fam"/>
    <property type="match status" value="1"/>
</dbReference>
<evidence type="ECO:0000256" key="17">
    <source>
        <dbReference type="ARBA" id="ARBA00022968"/>
    </source>
</evidence>
<evidence type="ECO:0000256" key="2">
    <source>
        <dbReference type="ARBA" id="ARBA00004249"/>
    </source>
</evidence>
<dbReference type="GO" id="GO:0008360">
    <property type="term" value="P:regulation of cell shape"/>
    <property type="evidence" value="ECO:0007669"/>
    <property type="project" value="UniProtKB-KW"/>
</dbReference>
<comment type="function">
    <text evidence="1">Cell wall formation. Synthesis of cross-linked peptidoglycan from the lipid intermediates. The enzyme has a penicillin-insensitive transglycosylase N-terminal domain (formation of linear glycan strands) and a penicillin-sensitive transpeptidase C-terminal domain (cross-linking of the peptide subunits).</text>
</comment>
<evidence type="ECO:0000313" key="34">
    <source>
        <dbReference type="Proteomes" id="UP000539350"/>
    </source>
</evidence>
<keyword evidence="10" id="KW-0121">Carboxypeptidase</keyword>
<dbReference type="RefSeq" id="WP_182174265.1">
    <property type="nucleotide sequence ID" value="NZ_JACFXU010000017.1"/>
</dbReference>
<dbReference type="GO" id="GO:0030288">
    <property type="term" value="C:outer membrane-bounded periplasmic space"/>
    <property type="evidence" value="ECO:0007669"/>
    <property type="project" value="TreeGrafter"/>
</dbReference>
<organism evidence="33 34">
    <name type="scientific">Sediminihaliea albiluteola</name>
    <dbReference type="NCBI Taxonomy" id="2758564"/>
    <lineage>
        <taxon>Bacteria</taxon>
        <taxon>Pseudomonadati</taxon>
        <taxon>Pseudomonadota</taxon>
        <taxon>Gammaproteobacteria</taxon>
        <taxon>Cellvibrionales</taxon>
        <taxon>Halieaceae</taxon>
        <taxon>Sediminihaliea</taxon>
    </lineage>
</organism>
<feature type="domain" description="Penicillin-binding protein OB-like" evidence="32">
    <location>
        <begin position="316"/>
        <end position="431"/>
    </location>
</feature>
<dbReference type="InterPro" id="IPR050396">
    <property type="entry name" value="Glycosyltr_51/Transpeptidase"/>
</dbReference>
<keyword evidence="12" id="KW-0328">Glycosyltransferase</keyword>
<evidence type="ECO:0000256" key="6">
    <source>
        <dbReference type="ARBA" id="ARBA00012448"/>
    </source>
</evidence>
<evidence type="ECO:0000256" key="19">
    <source>
        <dbReference type="ARBA" id="ARBA00022989"/>
    </source>
</evidence>
<evidence type="ECO:0000256" key="1">
    <source>
        <dbReference type="ARBA" id="ARBA00002624"/>
    </source>
</evidence>
<dbReference type="Pfam" id="PF00912">
    <property type="entry name" value="Transgly"/>
    <property type="match status" value="1"/>
</dbReference>
<name>A0A7W2YL11_9GAMM</name>
<keyword evidence="16" id="KW-0133">Cell shape</keyword>
<evidence type="ECO:0000256" key="23">
    <source>
        <dbReference type="ARBA" id="ARBA00023316"/>
    </source>
</evidence>
<evidence type="ECO:0000256" key="26">
    <source>
        <dbReference type="ARBA" id="ARBA00049902"/>
    </source>
</evidence>
<dbReference type="Pfam" id="PF17092">
    <property type="entry name" value="PCB_OB"/>
    <property type="match status" value="1"/>
</dbReference>
<keyword evidence="18" id="KW-0573">Peptidoglycan synthesis</keyword>
<gene>
    <name evidence="33" type="ORF">H2508_12550</name>
</gene>
<dbReference type="Gene3D" id="3.40.710.10">
    <property type="entry name" value="DD-peptidase/beta-lactamase superfamily"/>
    <property type="match status" value="2"/>
</dbReference>
<dbReference type="PANTHER" id="PTHR32282:SF27">
    <property type="entry name" value="PENICILLIN-BINDING PROTEIN 1A"/>
    <property type="match status" value="1"/>
</dbReference>
<dbReference type="GO" id="GO:0006508">
    <property type="term" value="P:proteolysis"/>
    <property type="evidence" value="ECO:0007669"/>
    <property type="project" value="UniProtKB-KW"/>
</dbReference>
<evidence type="ECO:0000259" key="32">
    <source>
        <dbReference type="Pfam" id="PF17092"/>
    </source>
</evidence>
<evidence type="ECO:0000256" key="7">
    <source>
        <dbReference type="ARBA" id="ARBA00018638"/>
    </source>
</evidence>